<evidence type="ECO:0000256" key="1">
    <source>
        <dbReference type="SAM" id="MobiDB-lite"/>
    </source>
</evidence>
<dbReference type="Pfam" id="PF03370">
    <property type="entry name" value="CBM_21"/>
    <property type="match status" value="1"/>
</dbReference>
<reference evidence="3" key="1">
    <citation type="journal article" date="2023" name="Science">
        <title>Genome structures resolve the early diversification of teleost fishes.</title>
        <authorList>
            <person name="Parey E."/>
            <person name="Louis A."/>
            <person name="Montfort J."/>
            <person name="Bouchez O."/>
            <person name="Roques C."/>
            <person name="Iampietro C."/>
            <person name="Lluch J."/>
            <person name="Castinel A."/>
            <person name="Donnadieu C."/>
            <person name="Desvignes T."/>
            <person name="Floi Bucao C."/>
            <person name="Jouanno E."/>
            <person name="Wen M."/>
            <person name="Mejri S."/>
            <person name="Dirks R."/>
            <person name="Jansen H."/>
            <person name="Henkel C."/>
            <person name="Chen W.J."/>
            <person name="Zahm M."/>
            <person name="Cabau C."/>
            <person name="Klopp C."/>
            <person name="Thompson A.W."/>
            <person name="Robinson-Rechavi M."/>
            <person name="Braasch I."/>
            <person name="Lecointre G."/>
            <person name="Bobe J."/>
            <person name="Postlethwait J.H."/>
            <person name="Berthelot C."/>
            <person name="Roest Crollius H."/>
            <person name="Guiguen Y."/>
        </authorList>
    </citation>
    <scope>NUCLEOTIDE SEQUENCE</scope>
    <source>
        <strain evidence="3">NC1722</strain>
    </source>
</reference>
<comment type="caution">
    <text evidence="3">The sequence shown here is derived from an EMBL/GenBank/DDBJ whole genome shotgun (WGS) entry which is preliminary data.</text>
</comment>
<dbReference type="EMBL" id="JAINUG010000006">
    <property type="protein sequence ID" value="KAJ8416388.1"/>
    <property type="molecule type" value="Genomic_DNA"/>
</dbReference>
<sequence>MESAGEPRLFGACNSLKVVDANYWDVDEDEAEGHIKAKSSPLPRRRGSESSDDSEPEPPSARPRKVQFADAFGLSLVTVKEFDSRDASGPVGMDALEGGARDSEEYFLSSLFTVPSSAEELLQRLGEQKCELECVELLPGTTALRGIIRVLNLSFDKMVYVRTSLDGWCTHFDLLAEFVPGSSDGETDRFTFKLTLVPPFEKEGAKVEFCLRYETSGTTFWANNNGMNYVLFCHQRAVRDVRDKQHEGNNHKNKKSCLKLNSKDSSLEENPKVIPAETPAYPVETFARWSDSINRPPIACKNPESSRGQPVSEGRANAREHARTEITDQCNCREKAKNLDIAQGDMVEGQTSGKKADGHKMARHRLWTDGTNIQHLFPSVHTWLLWTSSRAQTMF</sequence>
<dbReference type="GO" id="GO:0005979">
    <property type="term" value="P:regulation of glycogen biosynthetic process"/>
    <property type="evidence" value="ECO:0007669"/>
    <property type="project" value="TreeGrafter"/>
</dbReference>
<dbReference type="AlphaFoldDB" id="A0AAD7T9Q3"/>
<dbReference type="InterPro" id="IPR050782">
    <property type="entry name" value="PP1_regulatory_subunit_3"/>
</dbReference>
<dbReference type="GO" id="GO:0008157">
    <property type="term" value="F:protein phosphatase 1 binding"/>
    <property type="evidence" value="ECO:0007669"/>
    <property type="project" value="TreeGrafter"/>
</dbReference>
<dbReference type="PANTHER" id="PTHR12307:SF2">
    <property type="entry name" value="PROTEIN PHOSPHATASE 1 REGULATORY SUBUNIT 3A"/>
    <property type="match status" value="1"/>
</dbReference>
<dbReference type="InterPro" id="IPR005036">
    <property type="entry name" value="CBM21_dom"/>
</dbReference>
<keyword evidence="4" id="KW-1185">Reference proteome</keyword>
<feature type="region of interest" description="Disordered" evidence="1">
    <location>
        <begin position="296"/>
        <end position="322"/>
    </location>
</feature>
<gene>
    <name evidence="3" type="ORF">AAFF_G00356760</name>
</gene>
<evidence type="ECO:0000313" key="3">
    <source>
        <dbReference type="EMBL" id="KAJ8416388.1"/>
    </source>
</evidence>
<feature type="domain" description="CBM21" evidence="2">
    <location>
        <begin position="124"/>
        <end position="232"/>
    </location>
</feature>
<name>A0AAD7T9Q3_9TELE</name>
<dbReference type="CDD" id="cd22255">
    <property type="entry name" value="PBD_PPP1R3A"/>
    <property type="match status" value="1"/>
</dbReference>
<organism evidence="3 4">
    <name type="scientific">Aldrovandia affinis</name>
    <dbReference type="NCBI Taxonomy" id="143900"/>
    <lineage>
        <taxon>Eukaryota</taxon>
        <taxon>Metazoa</taxon>
        <taxon>Chordata</taxon>
        <taxon>Craniata</taxon>
        <taxon>Vertebrata</taxon>
        <taxon>Euteleostomi</taxon>
        <taxon>Actinopterygii</taxon>
        <taxon>Neopterygii</taxon>
        <taxon>Teleostei</taxon>
        <taxon>Notacanthiformes</taxon>
        <taxon>Halosauridae</taxon>
        <taxon>Aldrovandia</taxon>
    </lineage>
</organism>
<dbReference type="Proteomes" id="UP001221898">
    <property type="component" value="Unassembled WGS sequence"/>
</dbReference>
<proteinExistence type="predicted"/>
<dbReference type="GO" id="GO:0000164">
    <property type="term" value="C:protein phosphatase type 1 complex"/>
    <property type="evidence" value="ECO:0007669"/>
    <property type="project" value="TreeGrafter"/>
</dbReference>
<dbReference type="Gene3D" id="2.60.40.2440">
    <property type="entry name" value="Carbohydrate binding type-21 domain"/>
    <property type="match status" value="1"/>
</dbReference>
<evidence type="ECO:0000259" key="2">
    <source>
        <dbReference type="PROSITE" id="PS51159"/>
    </source>
</evidence>
<evidence type="ECO:0000313" key="4">
    <source>
        <dbReference type="Proteomes" id="UP001221898"/>
    </source>
</evidence>
<dbReference type="PANTHER" id="PTHR12307">
    <property type="entry name" value="PROTEIN PHOSPHATASE 1 REGULATORY SUBUNIT"/>
    <property type="match status" value="1"/>
</dbReference>
<dbReference type="InterPro" id="IPR038175">
    <property type="entry name" value="CBM21_dom_sf"/>
</dbReference>
<dbReference type="GO" id="GO:2001069">
    <property type="term" value="F:glycogen binding"/>
    <property type="evidence" value="ECO:0007669"/>
    <property type="project" value="TreeGrafter"/>
</dbReference>
<feature type="region of interest" description="Disordered" evidence="1">
    <location>
        <begin position="31"/>
        <end position="64"/>
    </location>
</feature>
<protein>
    <recommendedName>
        <fullName evidence="2">CBM21 domain-containing protein</fullName>
    </recommendedName>
</protein>
<accession>A0AAD7T9Q3</accession>
<dbReference type="PROSITE" id="PS51159">
    <property type="entry name" value="CBM21"/>
    <property type="match status" value="1"/>
</dbReference>